<accession>A0A381Y885</accession>
<evidence type="ECO:0000313" key="1">
    <source>
        <dbReference type="EMBL" id="SVA73110.1"/>
    </source>
</evidence>
<gene>
    <name evidence="1" type="ORF">METZ01_LOCUS125964</name>
</gene>
<dbReference type="Gene3D" id="3.40.30.10">
    <property type="entry name" value="Glutaredoxin"/>
    <property type="match status" value="1"/>
</dbReference>
<sequence length="256" mass="28032">MARNFWCITLGLVLIPVVGSAQTVAETVRDGAAAPPVVMVGGKPFSYGPVRALQNTGIKIGDAPFNGQTVYTENGQAVDIGELIASSEYTVLTGACLTCGAFINSFAGIEALERDYGDKGIQFLYLYRILSHPERNDYIQPFTIEERLMHVAEAKKLLRVKIPFVADNMDNSIRLTWGNIPNPAFILDSEGRVIYMAAWADPELVRPELVNLVGPVNKPTTVADLDVKKDYKFNLEPGDVTVPLIATPDTMYPLKL</sequence>
<organism evidence="1">
    <name type="scientific">marine metagenome</name>
    <dbReference type="NCBI Taxonomy" id="408172"/>
    <lineage>
        <taxon>unclassified sequences</taxon>
        <taxon>metagenomes</taxon>
        <taxon>ecological metagenomes</taxon>
    </lineage>
</organism>
<proteinExistence type="predicted"/>
<protein>
    <recommendedName>
        <fullName evidence="2">Thioredoxin domain-containing protein</fullName>
    </recommendedName>
</protein>
<reference evidence="1" key="1">
    <citation type="submission" date="2018-05" db="EMBL/GenBank/DDBJ databases">
        <authorList>
            <person name="Lanie J.A."/>
            <person name="Ng W.-L."/>
            <person name="Kazmierczak K.M."/>
            <person name="Andrzejewski T.M."/>
            <person name="Davidsen T.M."/>
            <person name="Wayne K.J."/>
            <person name="Tettelin H."/>
            <person name="Glass J.I."/>
            <person name="Rusch D."/>
            <person name="Podicherti R."/>
            <person name="Tsui H.-C.T."/>
            <person name="Winkler M.E."/>
        </authorList>
    </citation>
    <scope>NUCLEOTIDE SEQUENCE</scope>
</reference>
<feature type="non-terminal residue" evidence="1">
    <location>
        <position position="256"/>
    </location>
</feature>
<dbReference type="EMBL" id="UINC01017594">
    <property type="protein sequence ID" value="SVA73110.1"/>
    <property type="molecule type" value="Genomic_DNA"/>
</dbReference>
<dbReference type="AlphaFoldDB" id="A0A381Y885"/>
<name>A0A381Y885_9ZZZZ</name>
<evidence type="ECO:0008006" key="2">
    <source>
        <dbReference type="Google" id="ProtNLM"/>
    </source>
</evidence>